<keyword evidence="1" id="KW-0472">Membrane</keyword>
<dbReference type="Proteomes" id="UP000255326">
    <property type="component" value="Unassembled WGS sequence"/>
</dbReference>
<sequence>MNTEKSQKSKFSFWYVLLIVPFITTLFPGMYAFDEPRLFGFPFFYWYQLAMILVSGVLTIIVYYKTKEK</sequence>
<proteinExistence type="predicted"/>
<dbReference type="AlphaFoldDB" id="A0A370FXH4"/>
<comment type="caution">
    <text evidence="2">The sequence shown here is derived from an EMBL/GenBank/DDBJ whole genome shotgun (WGS) entry which is preliminary data.</text>
</comment>
<dbReference type="Pfam" id="PF11755">
    <property type="entry name" value="DUF3311"/>
    <property type="match status" value="1"/>
</dbReference>
<keyword evidence="3" id="KW-1185">Reference proteome</keyword>
<feature type="transmembrane region" description="Helical" evidence="1">
    <location>
        <begin position="45"/>
        <end position="64"/>
    </location>
</feature>
<dbReference type="OrthoDB" id="123261at2"/>
<dbReference type="RefSeq" id="WP_114747407.1">
    <property type="nucleotide sequence ID" value="NZ_CP158866.1"/>
</dbReference>
<organism evidence="2 3">
    <name type="scientific">Falsibacillus pallidus</name>
    <dbReference type="NCBI Taxonomy" id="493781"/>
    <lineage>
        <taxon>Bacteria</taxon>
        <taxon>Bacillati</taxon>
        <taxon>Bacillota</taxon>
        <taxon>Bacilli</taxon>
        <taxon>Bacillales</taxon>
        <taxon>Bacillaceae</taxon>
        <taxon>Falsibacillus</taxon>
    </lineage>
</organism>
<protein>
    <submittedName>
        <fullName evidence="2">Uncharacterized protein DUF3311</fullName>
    </submittedName>
</protein>
<evidence type="ECO:0000313" key="3">
    <source>
        <dbReference type="Proteomes" id="UP000255326"/>
    </source>
</evidence>
<feature type="transmembrane region" description="Helical" evidence="1">
    <location>
        <begin position="12"/>
        <end position="33"/>
    </location>
</feature>
<keyword evidence="1" id="KW-1133">Transmembrane helix</keyword>
<gene>
    <name evidence="2" type="ORF">DFR59_1322</name>
</gene>
<reference evidence="2 3" key="1">
    <citation type="submission" date="2018-07" db="EMBL/GenBank/DDBJ databases">
        <title>Genomic Encyclopedia of Type Strains, Phase IV (KMG-IV): sequencing the most valuable type-strain genomes for metagenomic binning, comparative biology and taxonomic classification.</title>
        <authorList>
            <person name="Goeker M."/>
        </authorList>
    </citation>
    <scope>NUCLEOTIDE SEQUENCE [LARGE SCALE GENOMIC DNA]</scope>
    <source>
        <strain evidence="2 3">DSM 25281</strain>
    </source>
</reference>
<keyword evidence="1" id="KW-0812">Transmembrane</keyword>
<evidence type="ECO:0000313" key="2">
    <source>
        <dbReference type="EMBL" id="RDI36327.1"/>
    </source>
</evidence>
<accession>A0A370FXH4</accession>
<name>A0A370FXH4_9BACI</name>
<dbReference type="InterPro" id="IPR021741">
    <property type="entry name" value="DUF3311"/>
</dbReference>
<evidence type="ECO:0000256" key="1">
    <source>
        <dbReference type="SAM" id="Phobius"/>
    </source>
</evidence>
<dbReference type="EMBL" id="QQAY01000032">
    <property type="protein sequence ID" value="RDI36327.1"/>
    <property type="molecule type" value="Genomic_DNA"/>
</dbReference>